<dbReference type="RefSeq" id="WP_185789089.1">
    <property type="nucleotide sequence ID" value="NZ_JACLCP010000002.1"/>
</dbReference>
<keyword evidence="2" id="KW-1133">Transmembrane helix</keyword>
<gene>
    <name evidence="3" type="ORF">H7F21_09815</name>
</gene>
<feature type="transmembrane region" description="Helical" evidence="2">
    <location>
        <begin position="6"/>
        <end position="23"/>
    </location>
</feature>
<protein>
    <submittedName>
        <fullName evidence="3">Uncharacterized protein</fullName>
    </submittedName>
</protein>
<keyword evidence="4" id="KW-1185">Reference proteome</keyword>
<name>A0A842IX78_9FLAO</name>
<feature type="coiled-coil region" evidence="1">
    <location>
        <begin position="113"/>
        <end position="140"/>
    </location>
</feature>
<dbReference type="EMBL" id="JACLCP010000002">
    <property type="protein sequence ID" value="MBC2845388.1"/>
    <property type="molecule type" value="Genomic_DNA"/>
</dbReference>
<accession>A0A842IX78</accession>
<dbReference type="AlphaFoldDB" id="A0A842IX78"/>
<evidence type="ECO:0000313" key="3">
    <source>
        <dbReference type="EMBL" id="MBC2845388.1"/>
    </source>
</evidence>
<keyword evidence="2" id="KW-0812">Transmembrane</keyword>
<dbReference type="Proteomes" id="UP000533900">
    <property type="component" value="Unassembled WGS sequence"/>
</dbReference>
<evidence type="ECO:0000313" key="4">
    <source>
        <dbReference type="Proteomes" id="UP000533900"/>
    </source>
</evidence>
<sequence length="140" mass="16370">MIFTFYFLFFAMMLFSLIVYVIGNSPDPVTLSFYPNSNDQFTVNNVNPDVCHSKAVFNNSKTKVKANSVQEDSEDIDSEMKKQSQKLKRDLKTLNYIFILESRPSMINDPKQLDDIRNLKENLQRQIIKTTQKLNNYRLS</sequence>
<keyword evidence="2" id="KW-0472">Membrane</keyword>
<evidence type="ECO:0000256" key="2">
    <source>
        <dbReference type="SAM" id="Phobius"/>
    </source>
</evidence>
<proteinExistence type="predicted"/>
<comment type="caution">
    <text evidence="3">The sequence shown here is derived from an EMBL/GenBank/DDBJ whole genome shotgun (WGS) entry which is preliminary data.</text>
</comment>
<organism evidence="3 4">
    <name type="scientific">Winogradskyella flava</name>
    <dbReference type="NCBI Taxonomy" id="1884876"/>
    <lineage>
        <taxon>Bacteria</taxon>
        <taxon>Pseudomonadati</taxon>
        <taxon>Bacteroidota</taxon>
        <taxon>Flavobacteriia</taxon>
        <taxon>Flavobacteriales</taxon>
        <taxon>Flavobacteriaceae</taxon>
        <taxon>Winogradskyella</taxon>
    </lineage>
</organism>
<evidence type="ECO:0000256" key="1">
    <source>
        <dbReference type="SAM" id="Coils"/>
    </source>
</evidence>
<reference evidence="3" key="1">
    <citation type="submission" date="2020-08" db="EMBL/GenBank/DDBJ databases">
        <title>Winogradskyella ouciana sp. nov., isolated from the hadal seawater of the Mariana Trench.</title>
        <authorList>
            <person name="He X."/>
        </authorList>
    </citation>
    <scope>NUCLEOTIDE SEQUENCE [LARGE SCALE GENOMIC DNA]</scope>
    <source>
        <strain evidence="3">KCTC 52348</strain>
    </source>
</reference>
<keyword evidence="1" id="KW-0175">Coiled coil</keyword>